<feature type="region of interest" description="Disordered" evidence="1">
    <location>
        <begin position="1"/>
        <end position="23"/>
    </location>
</feature>
<dbReference type="AlphaFoldDB" id="R0KCE5"/>
<proteinExistence type="predicted"/>
<dbReference type="EMBL" id="KB742520">
    <property type="protein sequence ID" value="EOB07592.1"/>
    <property type="molecule type" value="Genomic_DNA"/>
</dbReference>
<dbReference type="Proteomes" id="UP000296049">
    <property type="component" value="Unassembled WGS sequence"/>
</dbReference>
<accession>R0KCE5</accession>
<organism evidence="2 3">
    <name type="scientific">Anas platyrhynchos</name>
    <name type="common">Mallard</name>
    <name type="synonym">Anas boschas</name>
    <dbReference type="NCBI Taxonomy" id="8839"/>
    <lineage>
        <taxon>Eukaryota</taxon>
        <taxon>Metazoa</taxon>
        <taxon>Chordata</taxon>
        <taxon>Craniata</taxon>
        <taxon>Vertebrata</taxon>
        <taxon>Euteleostomi</taxon>
        <taxon>Archelosauria</taxon>
        <taxon>Archosauria</taxon>
        <taxon>Dinosauria</taxon>
        <taxon>Saurischia</taxon>
        <taxon>Theropoda</taxon>
        <taxon>Coelurosauria</taxon>
        <taxon>Aves</taxon>
        <taxon>Neognathae</taxon>
        <taxon>Galloanserae</taxon>
        <taxon>Anseriformes</taxon>
        <taxon>Anatidae</taxon>
        <taxon>Anatinae</taxon>
        <taxon>Anas</taxon>
    </lineage>
</organism>
<evidence type="ECO:0000313" key="3">
    <source>
        <dbReference type="Proteomes" id="UP000296049"/>
    </source>
</evidence>
<evidence type="ECO:0000256" key="1">
    <source>
        <dbReference type="SAM" id="MobiDB-lite"/>
    </source>
</evidence>
<sequence>MRRKCAEPTGSDSIPPPAQEMPSEVNNNLTLSGVNRWDSLILISLHQGRKSLDETDMRELQYHQHTDTLLQLKNMNTANAVPSQGIQSRAEAAGSGGCADLGAGEPPCRSVTNLQLQLLAESHSTSQHIDMPQVPHVVLLVLLPEHKLENNQKSSSGPTQGGDRAVPKQCPPPCKYQNNAMHAEHMGCSTEQCSVFPGRLYSLLSCKVHVLGPFNTKGHLLASNQTSPGTILVYTSLCRQLALV</sequence>
<gene>
    <name evidence="2" type="ORF">Anapl_14871</name>
</gene>
<name>R0KCE5_ANAPL</name>
<protein>
    <submittedName>
        <fullName evidence="2">Uncharacterized protein</fullName>
    </submittedName>
</protein>
<reference evidence="3" key="1">
    <citation type="journal article" date="2013" name="Nat. Genet.">
        <title>The duck genome and transcriptome provide insight into an avian influenza virus reservoir species.</title>
        <authorList>
            <person name="Huang Y."/>
            <person name="Li Y."/>
            <person name="Burt D.W."/>
            <person name="Chen H."/>
            <person name="Zhang Y."/>
            <person name="Qian W."/>
            <person name="Kim H."/>
            <person name="Gan S."/>
            <person name="Zhao Y."/>
            <person name="Li J."/>
            <person name="Yi K."/>
            <person name="Feng H."/>
            <person name="Zhu P."/>
            <person name="Li B."/>
            <person name="Liu Q."/>
            <person name="Fairley S."/>
            <person name="Magor K.E."/>
            <person name="Du Z."/>
            <person name="Hu X."/>
            <person name="Goodman L."/>
            <person name="Tafer H."/>
            <person name="Vignal A."/>
            <person name="Lee T."/>
            <person name="Kim K.W."/>
            <person name="Sheng Z."/>
            <person name="An Y."/>
            <person name="Searle S."/>
            <person name="Herrero J."/>
            <person name="Groenen M.A."/>
            <person name="Crooijmans R.P."/>
            <person name="Faraut T."/>
            <person name="Cai Q."/>
            <person name="Webster R.G."/>
            <person name="Aldridge J.R."/>
            <person name="Warren W.C."/>
            <person name="Bartschat S."/>
            <person name="Kehr S."/>
            <person name="Marz M."/>
            <person name="Stadler P.F."/>
            <person name="Smith J."/>
            <person name="Kraus R.H."/>
            <person name="Zhao Y."/>
            <person name="Ren L."/>
            <person name="Fei J."/>
            <person name="Morisson M."/>
            <person name="Kaiser P."/>
            <person name="Griffin D.K."/>
            <person name="Rao M."/>
            <person name="Pitel F."/>
            <person name="Wang J."/>
            <person name="Li N."/>
        </authorList>
    </citation>
    <scope>NUCLEOTIDE SEQUENCE [LARGE SCALE GENOMIC DNA]</scope>
</reference>
<keyword evidence="3" id="KW-1185">Reference proteome</keyword>
<evidence type="ECO:0000313" key="2">
    <source>
        <dbReference type="EMBL" id="EOB07592.1"/>
    </source>
</evidence>